<dbReference type="AlphaFoldDB" id="A0A1H9PJS8"/>
<dbReference type="RefSeq" id="WP_093047261.1">
    <property type="nucleotide sequence ID" value="NZ_FOGT01000001.1"/>
</dbReference>
<evidence type="ECO:0000313" key="5">
    <source>
        <dbReference type="EMBL" id="SER48089.1"/>
    </source>
</evidence>
<keyword evidence="5" id="KW-0378">Hydrolase</keyword>
<evidence type="ECO:0000259" key="4">
    <source>
        <dbReference type="PROSITE" id="PS50995"/>
    </source>
</evidence>
<dbReference type="EMBL" id="FOGT01000001">
    <property type="protein sequence ID" value="SER48089.1"/>
    <property type="molecule type" value="Genomic_DNA"/>
</dbReference>
<accession>A0A1H9PJS8</accession>
<dbReference type="InterPro" id="IPR036390">
    <property type="entry name" value="WH_DNA-bd_sf"/>
</dbReference>
<keyword evidence="1" id="KW-0805">Transcription regulation</keyword>
<keyword evidence="6" id="KW-1185">Reference proteome</keyword>
<keyword evidence="2" id="KW-0238">DNA-binding</keyword>
<dbReference type="PANTHER" id="PTHR42756:SF1">
    <property type="entry name" value="TRANSCRIPTIONAL REPRESSOR OF EMRAB OPERON"/>
    <property type="match status" value="1"/>
</dbReference>
<dbReference type="PROSITE" id="PS50995">
    <property type="entry name" value="HTH_MARR_2"/>
    <property type="match status" value="1"/>
</dbReference>
<dbReference type="InterPro" id="IPR000835">
    <property type="entry name" value="HTH_MarR-typ"/>
</dbReference>
<evidence type="ECO:0000313" key="6">
    <source>
        <dbReference type="Proteomes" id="UP000198571"/>
    </source>
</evidence>
<protein>
    <submittedName>
        <fullName evidence="5">MarR family transcriptional regulator, protease production regulatory protein HPr</fullName>
    </submittedName>
</protein>
<dbReference type="GO" id="GO:0003700">
    <property type="term" value="F:DNA-binding transcription factor activity"/>
    <property type="evidence" value="ECO:0007669"/>
    <property type="project" value="InterPro"/>
</dbReference>
<dbReference type="Pfam" id="PF01047">
    <property type="entry name" value="MarR"/>
    <property type="match status" value="1"/>
</dbReference>
<dbReference type="GO" id="GO:0006508">
    <property type="term" value="P:proteolysis"/>
    <property type="evidence" value="ECO:0007669"/>
    <property type="project" value="UniProtKB-KW"/>
</dbReference>
<sequence length="169" mass="19881">MKVSHEDHLLLNYIRGIGKVLEEEWQVNAHTIGITSAEQHVMWIVHTKGKISVSEIARIGLWDRSTVMQMIKRLSKKNLIHLSKDKKDLRLTYVSLTEEGKKKRDESEKKDFKLFEFIKAYSEENEGFIEELIHFHREANLQFHGRDFVEWVESSSNESFLSLEKGKHT</sequence>
<evidence type="ECO:0000256" key="1">
    <source>
        <dbReference type="ARBA" id="ARBA00023015"/>
    </source>
</evidence>
<dbReference type="Proteomes" id="UP000198571">
    <property type="component" value="Unassembled WGS sequence"/>
</dbReference>
<evidence type="ECO:0000256" key="3">
    <source>
        <dbReference type="ARBA" id="ARBA00023163"/>
    </source>
</evidence>
<dbReference type="InterPro" id="IPR036388">
    <property type="entry name" value="WH-like_DNA-bd_sf"/>
</dbReference>
<dbReference type="GO" id="GO:0003677">
    <property type="term" value="F:DNA binding"/>
    <property type="evidence" value="ECO:0007669"/>
    <property type="project" value="UniProtKB-KW"/>
</dbReference>
<reference evidence="6" key="1">
    <citation type="submission" date="2016-10" db="EMBL/GenBank/DDBJ databases">
        <authorList>
            <person name="Varghese N."/>
            <person name="Submissions S."/>
        </authorList>
    </citation>
    <scope>NUCLEOTIDE SEQUENCE [LARGE SCALE GENOMIC DNA]</scope>
    <source>
        <strain evidence="6">S9</strain>
    </source>
</reference>
<gene>
    <name evidence="5" type="ORF">SAMN05518684_101336</name>
</gene>
<dbReference type="Gene3D" id="1.10.10.10">
    <property type="entry name" value="Winged helix-like DNA-binding domain superfamily/Winged helix DNA-binding domain"/>
    <property type="match status" value="1"/>
</dbReference>
<keyword evidence="3" id="KW-0804">Transcription</keyword>
<proteinExistence type="predicted"/>
<organism evidence="5 6">
    <name type="scientific">Salipaludibacillus aurantiacus</name>
    <dbReference type="NCBI Taxonomy" id="1601833"/>
    <lineage>
        <taxon>Bacteria</taxon>
        <taxon>Bacillati</taxon>
        <taxon>Bacillota</taxon>
        <taxon>Bacilli</taxon>
        <taxon>Bacillales</taxon>
        <taxon>Bacillaceae</taxon>
    </lineage>
</organism>
<dbReference type="PANTHER" id="PTHR42756">
    <property type="entry name" value="TRANSCRIPTIONAL REGULATOR, MARR"/>
    <property type="match status" value="1"/>
</dbReference>
<keyword evidence="5" id="KW-0645">Protease</keyword>
<dbReference type="GO" id="GO:0008233">
    <property type="term" value="F:peptidase activity"/>
    <property type="evidence" value="ECO:0007669"/>
    <property type="project" value="UniProtKB-KW"/>
</dbReference>
<feature type="domain" description="HTH marR-type" evidence="4">
    <location>
        <begin position="7"/>
        <end position="141"/>
    </location>
</feature>
<dbReference type="STRING" id="1601833.SAMN05518684_101336"/>
<name>A0A1H9PJS8_9BACI</name>
<evidence type="ECO:0000256" key="2">
    <source>
        <dbReference type="ARBA" id="ARBA00023125"/>
    </source>
</evidence>
<dbReference type="SUPFAM" id="SSF46785">
    <property type="entry name" value="Winged helix' DNA-binding domain"/>
    <property type="match status" value="1"/>
</dbReference>
<dbReference type="SMART" id="SM00347">
    <property type="entry name" value="HTH_MARR"/>
    <property type="match status" value="1"/>
</dbReference>